<dbReference type="PANTHER" id="PTHR38785:SF1">
    <property type="entry name" value="HOMOLOG OF VIRK"/>
    <property type="match status" value="1"/>
</dbReference>
<name>A0ABS7BMH1_9SPHN</name>
<keyword evidence="1" id="KW-1133">Transmembrane helix</keyword>
<evidence type="ECO:0000313" key="2">
    <source>
        <dbReference type="EMBL" id="MBW6530629.1"/>
    </source>
</evidence>
<dbReference type="Pfam" id="PF04393">
    <property type="entry name" value="DUF535"/>
    <property type="match status" value="1"/>
</dbReference>
<keyword evidence="1" id="KW-0472">Membrane</keyword>
<gene>
    <name evidence="2" type="ORF">KZ820_07760</name>
</gene>
<keyword evidence="1" id="KW-0812">Transmembrane</keyword>
<keyword evidence="3" id="KW-1185">Reference proteome</keyword>
<dbReference type="InterPro" id="IPR007488">
    <property type="entry name" value="DUF535"/>
</dbReference>
<comment type="caution">
    <text evidence="2">The sequence shown here is derived from an EMBL/GenBank/DDBJ whole genome shotgun (WGS) entry which is preliminary data.</text>
</comment>
<accession>A0ABS7BMH1</accession>
<dbReference type="PANTHER" id="PTHR38785">
    <property type="entry name" value="HOMOLOG OF VIRK"/>
    <property type="match status" value="1"/>
</dbReference>
<proteinExistence type="predicted"/>
<reference evidence="2 3" key="1">
    <citation type="submission" date="2021-07" db="EMBL/GenBank/DDBJ databases">
        <title>Sphingomonas sp.</title>
        <authorList>
            <person name="Feng G."/>
            <person name="Li J."/>
            <person name="Pan M."/>
        </authorList>
    </citation>
    <scope>NUCLEOTIDE SEQUENCE [LARGE SCALE GENOMIC DNA]</scope>
    <source>
        <strain evidence="2 3">RRHST34</strain>
    </source>
</reference>
<evidence type="ECO:0000256" key="1">
    <source>
        <dbReference type="SAM" id="Phobius"/>
    </source>
</evidence>
<evidence type="ECO:0000313" key="3">
    <source>
        <dbReference type="Proteomes" id="UP000759103"/>
    </source>
</evidence>
<organism evidence="2 3">
    <name type="scientific">Sphingomonas citri</name>
    <dbReference type="NCBI Taxonomy" id="2862499"/>
    <lineage>
        <taxon>Bacteria</taxon>
        <taxon>Pseudomonadati</taxon>
        <taxon>Pseudomonadota</taxon>
        <taxon>Alphaproteobacteria</taxon>
        <taxon>Sphingomonadales</taxon>
        <taxon>Sphingomonadaceae</taxon>
        <taxon>Sphingomonas</taxon>
    </lineage>
</organism>
<dbReference type="EMBL" id="JAHXZN010000001">
    <property type="protein sequence ID" value="MBW6530629.1"/>
    <property type="molecule type" value="Genomic_DNA"/>
</dbReference>
<dbReference type="RefSeq" id="WP_219747955.1">
    <property type="nucleotide sequence ID" value="NZ_JAHXZN010000001.1"/>
</dbReference>
<dbReference type="Proteomes" id="UP000759103">
    <property type="component" value="Unassembled WGS sequence"/>
</dbReference>
<feature type="transmembrane region" description="Helical" evidence="1">
    <location>
        <begin position="180"/>
        <end position="203"/>
    </location>
</feature>
<feature type="transmembrane region" description="Helical" evidence="1">
    <location>
        <begin position="134"/>
        <end position="160"/>
    </location>
</feature>
<protein>
    <submittedName>
        <fullName evidence="2">VirK/YbjX family protein</fullName>
    </submittedName>
</protein>
<sequence length="297" mass="32321">MPALKPSRRARQLLGLLRHPVEQVRLRRAMSRARRVGVAASKGAGARHGSFKYVGAYLAAPLSRRQRLAALIHHHDFVARHAAAHGDTLWRAPFTLWERHDEEGRHHALLLTPARLAPMEGEVELAFLLDGQRLFTLTFALVSGALIGAADVPVLLVGGLQGGYQVREELRYAARANGEIAAPTLLLLAAATLAEALGAALLAGPSNRTQVAAGYVVDGRSSSLDYDELWAKLDGERTAADFFLVDPRREEPEEGEVSGKHRSRTRRRRRMRAALRAEMLAALAAATGRTDLVAAPL</sequence>